<feature type="active site" description="Proton acceptor" evidence="2">
    <location>
        <position position="46"/>
    </location>
</feature>
<comment type="similarity">
    <text evidence="1">Belongs to the carbon-nitrogen hydrolase superfamily. Nitrilase family.</text>
</comment>
<dbReference type="InterPro" id="IPR000132">
    <property type="entry name" value="Nitrilase/CN_hydratase_CS"/>
</dbReference>
<gene>
    <name evidence="4" type="ORF">KUCA_T00003133001</name>
</gene>
<evidence type="ECO:0000259" key="3">
    <source>
        <dbReference type="PROSITE" id="PS50263"/>
    </source>
</evidence>
<keyword evidence="5" id="KW-1185">Reference proteome</keyword>
<organism evidence="4 5">
    <name type="scientific">Kuraishia capsulata CBS 1993</name>
    <dbReference type="NCBI Taxonomy" id="1382522"/>
    <lineage>
        <taxon>Eukaryota</taxon>
        <taxon>Fungi</taxon>
        <taxon>Dikarya</taxon>
        <taxon>Ascomycota</taxon>
        <taxon>Saccharomycotina</taxon>
        <taxon>Pichiomycetes</taxon>
        <taxon>Pichiales</taxon>
        <taxon>Pichiaceae</taxon>
        <taxon>Kuraishia</taxon>
    </lineage>
</organism>
<evidence type="ECO:0000256" key="1">
    <source>
        <dbReference type="ARBA" id="ARBA00008129"/>
    </source>
</evidence>
<dbReference type="CDD" id="cd07564">
    <property type="entry name" value="nitrilases_CHs"/>
    <property type="match status" value="1"/>
</dbReference>
<evidence type="ECO:0000313" key="5">
    <source>
        <dbReference type="Proteomes" id="UP000019384"/>
    </source>
</evidence>
<dbReference type="Proteomes" id="UP000019384">
    <property type="component" value="Unassembled WGS sequence"/>
</dbReference>
<dbReference type="InterPro" id="IPR044149">
    <property type="entry name" value="Nitrilases_CHs"/>
</dbReference>
<dbReference type="Gene3D" id="3.60.110.10">
    <property type="entry name" value="Carbon-nitrogen hydrolase"/>
    <property type="match status" value="1"/>
</dbReference>
<dbReference type="GO" id="GO:0016836">
    <property type="term" value="F:hydro-lyase activity"/>
    <property type="evidence" value="ECO:0007669"/>
    <property type="project" value="UniProtKB-ARBA"/>
</dbReference>
<dbReference type="AlphaFoldDB" id="W6ML37"/>
<protein>
    <recommendedName>
        <fullName evidence="3">CN hydrolase domain-containing protein</fullName>
    </recommendedName>
</protein>
<dbReference type="SUPFAM" id="SSF56317">
    <property type="entry name" value="Carbon-nitrogen hydrolase"/>
    <property type="match status" value="1"/>
</dbReference>
<dbReference type="InterPro" id="IPR036526">
    <property type="entry name" value="C-N_Hydrolase_sf"/>
</dbReference>
<dbReference type="STRING" id="1382522.W6ML37"/>
<dbReference type="HOGENOM" id="CLU_030130_6_0_1"/>
<dbReference type="GeneID" id="34520540"/>
<reference evidence="4" key="2">
    <citation type="submission" date="2014-02" db="EMBL/GenBank/DDBJ databases">
        <title>Complete DNA sequence of /Kuraishia capsulata/ illustrates novel genomic features among budding yeasts (/Saccharomycotina/).</title>
        <authorList>
            <person name="Morales L."/>
            <person name="Noel B."/>
            <person name="Porcel B."/>
            <person name="Marcet-Houben M."/>
            <person name="Hullo M-F."/>
            <person name="Sacerdot C."/>
            <person name="Tekaia F."/>
            <person name="Leh-Louis V."/>
            <person name="Despons L."/>
            <person name="Khanna V."/>
            <person name="Aury J-M."/>
            <person name="Barbe V."/>
            <person name="Couloux A."/>
            <person name="Labadie K."/>
            <person name="Pelletier E."/>
            <person name="Souciet J-L."/>
            <person name="Boekhout T."/>
            <person name="Gabaldon T."/>
            <person name="Wincker P."/>
            <person name="Dujon B."/>
        </authorList>
    </citation>
    <scope>NUCLEOTIDE SEQUENCE</scope>
    <source>
        <strain evidence="4">CBS 1993</strain>
    </source>
</reference>
<dbReference type="PROSITE" id="PS50263">
    <property type="entry name" value="CN_HYDROLASE"/>
    <property type="match status" value="1"/>
</dbReference>
<reference evidence="4" key="1">
    <citation type="submission" date="2013-12" db="EMBL/GenBank/DDBJ databases">
        <authorList>
            <person name="Genoscope - CEA"/>
        </authorList>
    </citation>
    <scope>NUCLEOTIDE SEQUENCE</scope>
    <source>
        <strain evidence="4">CBS 1993</strain>
    </source>
</reference>
<evidence type="ECO:0000256" key="2">
    <source>
        <dbReference type="PROSITE-ProRule" id="PRU10139"/>
    </source>
</evidence>
<feature type="domain" description="CN hydrolase" evidence="3">
    <location>
        <begin position="6"/>
        <end position="275"/>
    </location>
</feature>
<dbReference type="RefSeq" id="XP_022459152.1">
    <property type="nucleotide sequence ID" value="XM_022601517.1"/>
</dbReference>
<proteinExistence type="inferred from homology"/>
<dbReference type="Pfam" id="PF00795">
    <property type="entry name" value="CN_hydrolase"/>
    <property type="match status" value="1"/>
</dbReference>
<dbReference type="EMBL" id="HG793128">
    <property type="protein sequence ID" value="CDK27156.1"/>
    <property type="molecule type" value="Genomic_DNA"/>
</dbReference>
<dbReference type="GO" id="GO:0000257">
    <property type="term" value="F:nitrilase activity"/>
    <property type="evidence" value="ECO:0007669"/>
    <property type="project" value="UniProtKB-ARBA"/>
</dbReference>
<dbReference type="PANTHER" id="PTHR46044:SF1">
    <property type="entry name" value="CN HYDROLASE DOMAIN-CONTAINING PROTEIN"/>
    <property type="match status" value="1"/>
</dbReference>
<accession>W6ML37</accession>
<dbReference type="OrthoDB" id="10250282at2759"/>
<sequence length="340" mass="37815">MSVRQWKAAVVQSEPCWFDKDKSLEKTLMLINEAADNGAALVAFPEVWIPGYPNYIWTGNFEQNKGLNRKYIKNSISAFGPEMMTIRELAAQRGIFVGLGFSELDKSSIYLSQILISDEGEVLMHRRKLKPTHVERTVYGDGSGDSLINVVETKLGRIGMLNCWEHLQPLLKFNTYSQGEQVHIASWPYDGEGGTFSLEASQMHAVEGGTFVLCTNQVISKEAFEDQTSHQTNPLGAYQNGVGGGKAMVFGPLGVPLTERQDELFDGLIYCDIDLDEIYFAKATADPVGHYSRPDLLRLVIDPEAKAVMVSTDKDSLKNSLHPKTVPLVKLHKRLQSSTE</sequence>
<dbReference type="PANTHER" id="PTHR46044">
    <property type="entry name" value="NITRILASE"/>
    <property type="match status" value="1"/>
</dbReference>
<dbReference type="InterPro" id="IPR003010">
    <property type="entry name" value="C-N_Hydrolase"/>
</dbReference>
<dbReference type="PROSITE" id="PS00920">
    <property type="entry name" value="NITRIL_CHT_1"/>
    <property type="match status" value="1"/>
</dbReference>
<name>W6ML37_9ASCO</name>
<evidence type="ECO:0000313" key="4">
    <source>
        <dbReference type="EMBL" id="CDK27156.1"/>
    </source>
</evidence>